<name>A0ABQ7XAE4_BRANA</name>
<feature type="domain" description="F-box" evidence="2">
    <location>
        <begin position="26"/>
        <end position="66"/>
    </location>
</feature>
<dbReference type="InterPro" id="IPR050354">
    <property type="entry name" value="F-box/kelch-repeat_ARATH"/>
</dbReference>
<gene>
    <name evidence="3" type="ORF">HID58_093665</name>
</gene>
<dbReference type="EMBL" id="JAGKQM010000964">
    <property type="protein sequence ID" value="KAH0852841.1"/>
    <property type="molecule type" value="Genomic_DNA"/>
</dbReference>
<dbReference type="PANTHER" id="PTHR24414:SF91">
    <property type="entry name" value="(RAPE) HYPOTHETICAL PROTEIN"/>
    <property type="match status" value="1"/>
</dbReference>
<dbReference type="InterPro" id="IPR015915">
    <property type="entry name" value="Kelch-typ_b-propeller"/>
</dbReference>
<organism evidence="3 4">
    <name type="scientific">Brassica napus</name>
    <name type="common">Rape</name>
    <dbReference type="NCBI Taxonomy" id="3708"/>
    <lineage>
        <taxon>Eukaryota</taxon>
        <taxon>Viridiplantae</taxon>
        <taxon>Streptophyta</taxon>
        <taxon>Embryophyta</taxon>
        <taxon>Tracheophyta</taxon>
        <taxon>Spermatophyta</taxon>
        <taxon>Magnoliopsida</taxon>
        <taxon>eudicotyledons</taxon>
        <taxon>Gunneridae</taxon>
        <taxon>Pentapetalae</taxon>
        <taxon>rosids</taxon>
        <taxon>malvids</taxon>
        <taxon>Brassicales</taxon>
        <taxon>Brassicaceae</taxon>
        <taxon>Brassiceae</taxon>
        <taxon>Brassica</taxon>
    </lineage>
</organism>
<dbReference type="Pfam" id="PF25210">
    <property type="entry name" value="Kelch_FKB95"/>
    <property type="match status" value="2"/>
</dbReference>
<feature type="region of interest" description="Disordered" evidence="1">
    <location>
        <begin position="331"/>
        <end position="365"/>
    </location>
</feature>
<dbReference type="SUPFAM" id="SSF117281">
    <property type="entry name" value="Kelch motif"/>
    <property type="match status" value="1"/>
</dbReference>
<dbReference type="InterPro" id="IPR001810">
    <property type="entry name" value="F-box_dom"/>
</dbReference>
<dbReference type="Pfam" id="PF00646">
    <property type="entry name" value="F-box"/>
    <property type="match status" value="2"/>
</dbReference>
<keyword evidence="4" id="KW-1185">Reference proteome</keyword>
<comment type="caution">
    <text evidence="3">The sequence shown here is derived from an EMBL/GenBank/DDBJ whole genome shotgun (WGS) entry which is preliminary data.</text>
</comment>
<accession>A0ABQ7XAE4</accession>
<dbReference type="SUPFAM" id="SSF81383">
    <property type="entry name" value="F-box domain"/>
    <property type="match status" value="2"/>
</dbReference>
<dbReference type="InterPro" id="IPR006652">
    <property type="entry name" value="Kelch_1"/>
</dbReference>
<protein>
    <recommendedName>
        <fullName evidence="2">F-box domain-containing protein</fullName>
    </recommendedName>
</protein>
<evidence type="ECO:0000313" key="3">
    <source>
        <dbReference type="EMBL" id="KAH0852841.1"/>
    </source>
</evidence>
<dbReference type="PANTHER" id="PTHR24414">
    <property type="entry name" value="F-BOX/KELCH-REPEAT PROTEIN SKIP4"/>
    <property type="match status" value="1"/>
</dbReference>
<dbReference type="InterPro" id="IPR057499">
    <property type="entry name" value="Kelch_FKB95"/>
</dbReference>
<dbReference type="CDD" id="cd22152">
    <property type="entry name" value="F-box_AtAFR-like"/>
    <property type="match status" value="2"/>
</dbReference>
<dbReference type="SMART" id="SM00256">
    <property type="entry name" value="FBOX"/>
    <property type="match status" value="2"/>
</dbReference>
<reference evidence="3 4" key="1">
    <citation type="submission" date="2021-05" db="EMBL/GenBank/DDBJ databases">
        <title>Genome Assembly of Synthetic Allotetraploid Brassica napus Reveals Homoeologous Exchanges between Subgenomes.</title>
        <authorList>
            <person name="Davis J.T."/>
        </authorList>
    </citation>
    <scope>NUCLEOTIDE SEQUENCE [LARGE SCALE GENOMIC DNA]</scope>
    <source>
        <strain evidence="4">cv. Da-Ae</strain>
        <tissue evidence="3">Seedling</tissue>
    </source>
</reference>
<dbReference type="Pfam" id="PF01344">
    <property type="entry name" value="Kelch_1"/>
    <property type="match status" value="1"/>
</dbReference>
<dbReference type="InterPro" id="IPR036047">
    <property type="entry name" value="F-box-like_dom_sf"/>
</dbReference>
<sequence length="673" mass="77154">MNRQVEPPEKTRKTSQPPSFLSFSLLPDEIAVNCLARISRAYYPRFSIVSKSFRSLLYSKELYLARSHIRSTEQCLYVCLSNDKSPQWFTLWINPNGRRRRVRKPVETYHGPVTILSHVYTTEKYMSWCGVLEEPWAEVFDTNTQTWVPLSDQGTGIRNIGTRSYSVCRIKGIKGKTYFWNSIRTNASSRLTDGGVQYNSFPKSACVIDGVWYFISHAPYYFPWTKDGGEWGVVILDSLRDMYKRNGGCSSNTTMLVSCGGKLLLLWEGYMKHNPSNRKKIWCAEIRLKTDDEGEVWGNVEWIDVVQSVPTQSGGRRRIQKQIESNKIFTHRGSHRSHMSLQVEPPEKKRSRKKKPTTHASPPPSFSLLPDEIAVNCLARIPRAYYPRLSIISKSFRSLLSSEQCLFDETLQCPQWSTLWINPNPTLKKKKKTLEDNRQQRYESLIVVLTMIVALKYALACFYYGKIYVMGGCGDDDEPWAEVFDIMTQTWGPLSDPGTEILSWESIEESTRLMDGGVEHLYIPKSACVMASVWYCIDYDYHFCAWTKDGVDWKGVKGLGSLIVICYRNCGSNRNIKLVSCGGKLLLLCEGYRRRNTSNMKKILCAEIKLETDNEGQVWGNVEWIDIVQSVPTHFQLLHCLVVSMAKGEGSKSKERATRVKEYNKILIRALKA</sequence>
<evidence type="ECO:0000313" key="4">
    <source>
        <dbReference type="Proteomes" id="UP000824890"/>
    </source>
</evidence>
<evidence type="ECO:0000259" key="2">
    <source>
        <dbReference type="SMART" id="SM00256"/>
    </source>
</evidence>
<dbReference type="Proteomes" id="UP000824890">
    <property type="component" value="Unassembled WGS sequence"/>
</dbReference>
<evidence type="ECO:0000256" key="1">
    <source>
        <dbReference type="SAM" id="MobiDB-lite"/>
    </source>
</evidence>
<proteinExistence type="predicted"/>
<feature type="domain" description="F-box" evidence="2">
    <location>
        <begin position="369"/>
        <end position="409"/>
    </location>
</feature>